<dbReference type="Proteomes" id="UP000283426">
    <property type="component" value="Unassembled WGS sequence"/>
</dbReference>
<dbReference type="Proteomes" id="UP000284243">
    <property type="component" value="Unassembled WGS sequence"/>
</dbReference>
<dbReference type="EMBL" id="JAKNDN010000033">
    <property type="protein sequence ID" value="MCG4961311.1"/>
    <property type="molecule type" value="Genomic_DNA"/>
</dbReference>
<dbReference type="PANTHER" id="PTHR36849:SF1">
    <property type="entry name" value="CYTOPLASMIC PROTEIN"/>
    <property type="match status" value="1"/>
</dbReference>
<proteinExistence type="predicted"/>
<evidence type="ECO:0000313" key="7">
    <source>
        <dbReference type="Proteomes" id="UP000284243"/>
    </source>
</evidence>
<dbReference type="GeneID" id="61274293"/>
<evidence type="ECO:0000313" key="8">
    <source>
        <dbReference type="Proteomes" id="UP000284434"/>
    </source>
</evidence>
<evidence type="ECO:0000313" key="5">
    <source>
        <dbReference type="EMBL" id="RGY08150.1"/>
    </source>
</evidence>
<dbReference type="EMBL" id="QRYC01000004">
    <property type="protein sequence ID" value="RGU57810.1"/>
    <property type="molecule type" value="Genomic_DNA"/>
</dbReference>
<dbReference type="Proteomes" id="UP000284434">
    <property type="component" value="Unassembled WGS sequence"/>
</dbReference>
<dbReference type="EMBL" id="JAQMRD010000001">
    <property type="protein sequence ID" value="MDB9221439.1"/>
    <property type="molecule type" value="Genomic_DNA"/>
</dbReference>
<evidence type="ECO:0000313" key="1">
    <source>
        <dbReference type="EMBL" id="MCG4961311.1"/>
    </source>
</evidence>
<evidence type="ECO:0000313" key="3">
    <source>
        <dbReference type="EMBL" id="RGU57810.1"/>
    </source>
</evidence>
<dbReference type="RefSeq" id="WP_013611340.1">
    <property type="nucleotide sequence ID" value="NZ_BAABYK010000001.1"/>
</dbReference>
<reference evidence="1" key="2">
    <citation type="submission" date="2022-01" db="EMBL/GenBank/DDBJ databases">
        <title>Collection of gut derived symbiotic bacterial strains cultured from healthy donors.</title>
        <authorList>
            <person name="Lin H."/>
            <person name="Kohout C."/>
            <person name="Waligurski E."/>
            <person name="Pamer E.G."/>
        </authorList>
    </citation>
    <scope>NUCLEOTIDE SEQUENCE</scope>
    <source>
        <strain evidence="1">DFI.1.149</strain>
    </source>
</reference>
<dbReference type="Pfam" id="PF22752">
    <property type="entry name" value="DUF488-N3i"/>
    <property type="match status" value="1"/>
</dbReference>
<reference evidence="6 7" key="1">
    <citation type="submission" date="2018-08" db="EMBL/GenBank/DDBJ databases">
        <title>A genome reference for cultivated species of the human gut microbiota.</title>
        <authorList>
            <person name="Zou Y."/>
            <person name="Xue W."/>
            <person name="Luo G."/>
        </authorList>
    </citation>
    <scope>NUCLEOTIDE SEQUENCE [LARGE SCALE GENOMIC DNA]</scope>
    <source>
        <strain evidence="4 6">AF14-6AC</strain>
        <strain evidence="3 7">AF16-14</strain>
        <strain evidence="5 8">OF03-11</strain>
    </source>
</reference>
<dbReference type="EMBL" id="QRYW01000001">
    <property type="protein sequence ID" value="RGV30534.1"/>
    <property type="molecule type" value="Genomic_DNA"/>
</dbReference>
<dbReference type="EMBL" id="QSCO01000006">
    <property type="protein sequence ID" value="RGY08150.1"/>
    <property type="molecule type" value="Genomic_DNA"/>
</dbReference>
<evidence type="ECO:0000313" key="6">
    <source>
        <dbReference type="Proteomes" id="UP000283426"/>
    </source>
</evidence>
<accession>A0A1Y3ZYT6</accession>
<dbReference type="PANTHER" id="PTHR36849">
    <property type="entry name" value="CYTOPLASMIC PROTEIN-RELATED"/>
    <property type="match status" value="1"/>
</dbReference>
<dbReference type="Proteomes" id="UP001199750">
    <property type="component" value="Unassembled WGS sequence"/>
</dbReference>
<dbReference type="AlphaFoldDB" id="A0A1Y3ZYT6"/>
<sequence length="120" mass="14248">MIQIKIKRVYDDPEPGDGYRVLVDRLWPRGIKKACLSYDEWAKEITPSPGLRTWFHDDISRHWEEFTSMYKEELEHSQAVKDFLSRIGTYPVVTLLYASKDPVHNHARILQNYLETQLKK</sequence>
<gene>
    <name evidence="4" type="ORF">DWW24_00195</name>
    <name evidence="3" type="ORF">DWW57_04775</name>
    <name evidence="5" type="ORF">DXA53_05735</name>
    <name evidence="1" type="ORF">L0P03_15865</name>
    <name evidence="2" type="ORF">PN645_00285</name>
</gene>
<comment type="caution">
    <text evidence="3">The sequence shown here is derived from an EMBL/GenBank/DDBJ whole genome shotgun (WGS) entry which is preliminary data.</text>
</comment>
<evidence type="ECO:0000313" key="4">
    <source>
        <dbReference type="EMBL" id="RGV30534.1"/>
    </source>
</evidence>
<organism evidence="3 7">
    <name type="scientific">Odoribacter splanchnicus</name>
    <dbReference type="NCBI Taxonomy" id="28118"/>
    <lineage>
        <taxon>Bacteria</taxon>
        <taxon>Pseudomonadati</taxon>
        <taxon>Bacteroidota</taxon>
        <taxon>Bacteroidia</taxon>
        <taxon>Bacteroidales</taxon>
        <taxon>Odoribacteraceae</taxon>
        <taxon>Odoribacter</taxon>
    </lineage>
</organism>
<dbReference type="OMA" id="RIYDHEQ"/>
<reference evidence="2" key="3">
    <citation type="submission" date="2023-01" db="EMBL/GenBank/DDBJ databases">
        <title>Human gut microbiome strain richness.</title>
        <authorList>
            <person name="Chen-Liaw A."/>
        </authorList>
    </citation>
    <scope>NUCLEOTIDE SEQUENCE</scope>
    <source>
        <strain evidence="2">RTP21484st1_B7_RTP21484_190118</strain>
    </source>
</reference>
<dbReference type="Proteomes" id="UP001212263">
    <property type="component" value="Unassembled WGS sequence"/>
</dbReference>
<dbReference type="InterPro" id="IPR052552">
    <property type="entry name" value="YeaO-like"/>
</dbReference>
<protein>
    <submittedName>
        <fullName evidence="3">DUF488 family protein</fullName>
    </submittedName>
</protein>
<evidence type="ECO:0000313" key="2">
    <source>
        <dbReference type="EMBL" id="MDB9221439.1"/>
    </source>
</evidence>
<name>A0A1Y3ZYT6_9BACT</name>